<feature type="domain" description="N-acetyltransferase" evidence="1">
    <location>
        <begin position="8"/>
        <end position="143"/>
    </location>
</feature>
<dbReference type="GO" id="GO:0016747">
    <property type="term" value="F:acyltransferase activity, transferring groups other than amino-acyl groups"/>
    <property type="evidence" value="ECO:0007669"/>
    <property type="project" value="InterPro"/>
</dbReference>
<dbReference type="CDD" id="cd04301">
    <property type="entry name" value="NAT_SF"/>
    <property type="match status" value="1"/>
</dbReference>
<evidence type="ECO:0000313" key="3">
    <source>
        <dbReference type="Proteomes" id="UP000193420"/>
    </source>
</evidence>
<organism evidence="2 3">
    <name type="scientific">Arenibacter troitsensis</name>
    <dbReference type="NCBI Taxonomy" id="188872"/>
    <lineage>
        <taxon>Bacteria</taxon>
        <taxon>Pseudomonadati</taxon>
        <taxon>Bacteroidota</taxon>
        <taxon>Flavobacteriia</taxon>
        <taxon>Flavobacteriales</taxon>
        <taxon>Flavobacteriaceae</taxon>
        <taxon>Arenibacter</taxon>
    </lineage>
</organism>
<evidence type="ECO:0000259" key="1">
    <source>
        <dbReference type="PROSITE" id="PS51186"/>
    </source>
</evidence>
<dbReference type="AlphaFoldDB" id="A0A1X7JCF9"/>
<dbReference type="STRING" id="188872.SAMN03080602_01582"/>
<dbReference type="SUPFAM" id="SSF55729">
    <property type="entry name" value="Acyl-CoA N-acyltransferases (Nat)"/>
    <property type="match status" value="1"/>
</dbReference>
<reference evidence="3" key="1">
    <citation type="submission" date="2017-04" db="EMBL/GenBank/DDBJ databases">
        <authorList>
            <person name="Varghese N."/>
            <person name="Submissions S."/>
        </authorList>
    </citation>
    <scope>NUCLEOTIDE SEQUENCE [LARGE SCALE GENOMIC DNA]</scope>
    <source>
        <strain evidence="3">DSM 19835</strain>
    </source>
</reference>
<dbReference type="InterPro" id="IPR016181">
    <property type="entry name" value="Acyl_CoA_acyltransferase"/>
</dbReference>
<evidence type="ECO:0000313" key="2">
    <source>
        <dbReference type="EMBL" id="SMG24761.1"/>
    </source>
</evidence>
<dbReference type="EMBL" id="FXAO01000003">
    <property type="protein sequence ID" value="SMG24761.1"/>
    <property type="molecule type" value="Genomic_DNA"/>
</dbReference>
<name>A0A1X7JCF9_9FLAO</name>
<proteinExistence type="predicted"/>
<dbReference type="OrthoDB" id="9789603at2"/>
<dbReference type="Proteomes" id="UP000193420">
    <property type="component" value="Unassembled WGS sequence"/>
</dbReference>
<dbReference type="Gene3D" id="3.40.630.30">
    <property type="match status" value="1"/>
</dbReference>
<dbReference type="RefSeq" id="WP_085497843.1">
    <property type="nucleotide sequence ID" value="NZ_FXAO01000003.1"/>
</dbReference>
<protein>
    <submittedName>
        <fullName evidence="2">Acetyltransferase (GNAT) family protein</fullName>
    </submittedName>
</protein>
<dbReference type="Pfam" id="PF00583">
    <property type="entry name" value="Acetyltransf_1"/>
    <property type="match status" value="1"/>
</dbReference>
<keyword evidence="3" id="KW-1185">Reference proteome</keyword>
<accession>A0A1X7JCF9</accession>
<gene>
    <name evidence="2" type="ORF">SAMN03080602_01582</name>
</gene>
<dbReference type="PROSITE" id="PS51186">
    <property type="entry name" value="GNAT"/>
    <property type="match status" value="1"/>
</dbReference>
<keyword evidence="2" id="KW-0808">Transferase</keyword>
<dbReference type="InterPro" id="IPR000182">
    <property type="entry name" value="GNAT_dom"/>
</dbReference>
<sequence>MANEFQIGFIPKENMNDILPLVHMLNSYKIPVETLEKRLQDMLLDGYQCLGAYNKEELIGICGIWVLNKLYVGKHLEPDNVFVLPEYRSAGVGKLMLDHVLDYAVEIGCNTTEINCYINNTKGIQFWNNQGYKTIGYHMQKVL</sequence>